<dbReference type="EMBL" id="PDLM01000028">
    <property type="protein sequence ID" value="RDW56780.1"/>
    <property type="molecule type" value="Genomic_DNA"/>
</dbReference>
<feature type="transmembrane region" description="Helical" evidence="8">
    <location>
        <begin position="7"/>
        <end position="30"/>
    </location>
</feature>
<feature type="transmembrane region" description="Helical" evidence="8">
    <location>
        <begin position="137"/>
        <end position="158"/>
    </location>
</feature>
<feature type="transmembrane region" description="Helical" evidence="8">
    <location>
        <begin position="325"/>
        <end position="345"/>
    </location>
</feature>
<dbReference type="NCBIfam" id="TIGR00879">
    <property type="entry name" value="SP"/>
    <property type="match status" value="1"/>
</dbReference>
<feature type="transmembrane region" description="Helical" evidence="8">
    <location>
        <begin position="357"/>
        <end position="383"/>
    </location>
</feature>
<dbReference type="Gene3D" id="1.20.1250.20">
    <property type="entry name" value="MFS general substrate transporter like domains"/>
    <property type="match status" value="1"/>
</dbReference>
<reference evidence="10 11" key="1">
    <citation type="journal article" date="2018" name="IMA Fungus">
        <title>IMA Genome-F 9: Draft genome sequence of Annulohypoxylon stygium, Aspergillus mulundensis, Berkeleyomyces basicola (syn. Thielaviopsis basicola), Ceratocystis smalleyi, two Cercospora beticola strains, Coleophoma cylindrospora, Fusarium fracticaudum, Phialophora cf. hyalina, and Morchella septimelata.</title>
        <authorList>
            <person name="Wingfield B.D."/>
            <person name="Bills G.F."/>
            <person name="Dong Y."/>
            <person name="Huang W."/>
            <person name="Nel W.J."/>
            <person name="Swalarsk-Parry B.S."/>
            <person name="Vaghefi N."/>
            <person name="Wilken P.M."/>
            <person name="An Z."/>
            <person name="de Beer Z.W."/>
            <person name="De Vos L."/>
            <person name="Chen L."/>
            <person name="Duong T.A."/>
            <person name="Gao Y."/>
            <person name="Hammerbacher A."/>
            <person name="Kikkert J.R."/>
            <person name="Li Y."/>
            <person name="Li H."/>
            <person name="Li K."/>
            <person name="Li Q."/>
            <person name="Liu X."/>
            <person name="Ma X."/>
            <person name="Naidoo K."/>
            <person name="Pethybridge S.J."/>
            <person name="Sun J."/>
            <person name="Steenkamp E.T."/>
            <person name="van der Nest M.A."/>
            <person name="van Wyk S."/>
            <person name="Wingfield M.J."/>
            <person name="Xiong C."/>
            <person name="Yue Q."/>
            <person name="Zhang X."/>
        </authorList>
    </citation>
    <scope>NUCLEOTIDE SEQUENCE [LARGE SCALE GENOMIC DNA]</scope>
    <source>
        <strain evidence="10 11">BP6252</strain>
    </source>
</reference>
<feature type="transmembrane region" description="Helical" evidence="8">
    <location>
        <begin position="103"/>
        <end position="125"/>
    </location>
</feature>
<dbReference type="PROSITE" id="PS00217">
    <property type="entry name" value="SUGAR_TRANSPORT_2"/>
    <property type="match status" value="1"/>
</dbReference>
<dbReference type="InterPro" id="IPR020846">
    <property type="entry name" value="MFS_dom"/>
</dbReference>
<gene>
    <name evidence="10" type="ORF">BP6252_13964</name>
</gene>
<proteinExistence type="inferred from homology"/>
<dbReference type="InterPro" id="IPR050360">
    <property type="entry name" value="MFS_Sugar_Transporters"/>
</dbReference>
<organism evidence="10 11">
    <name type="scientific">Coleophoma cylindrospora</name>
    <dbReference type="NCBI Taxonomy" id="1849047"/>
    <lineage>
        <taxon>Eukaryota</taxon>
        <taxon>Fungi</taxon>
        <taxon>Dikarya</taxon>
        <taxon>Ascomycota</taxon>
        <taxon>Pezizomycotina</taxon>
        <taxon>Leotiomycetes</taxon>
        <taxon>Helotiales</taxon>
        <taxon>Dermateaceae</taxon>
        <taxon>Coleophoma</taxon>
    </lineage>
</organism>
<evidence type="ECO:0000256" key="7">
    <source>
        <dbReference type="RuleBase" id="RU003346"/>
    </source>
</evidence>
<dbReference type="OrthoDB" id="6612291at2759"/>
<dbReference type="AlphaFoldDB" id="A0A3D8Q532"/>
<evidence type="ECO:0000313" key="10">
    <source>
        <dbReference type="EMBL" id="RDW56780.1"/>
    </source>
</evidence>
<comment type="caution">
    <text evidence="10">The sequence shown here is derived from an EMBL/GenBank/DDBJ whole genome shotgun (WGS) entry which is preliminary data.</text>
</comment>
<feature type="transmembrane region" description="Helical" evidence="8">
    <location>
        <begin position="50"/>
        <end position="70"/>
    </location>
</feature>
<evidence type="ECO:0000256" key="4">
    <source>
        <dbReference type="ARBA" id="ARBA00022692"/>
    </source>
</evidence>
<feature type="transmembrane region" description="Helical" evidence="8">
    <location>
        <begin position="170"/>
        <end position="191"/>
    </location>
</feature>
<dbReference type="Pfam" id="PF00083">
    <property type="entry name" value="Sugar_tr"/>
    <property type="match status" value="1"/>
</dbReference>
<evidence type="ECO:0000256" key="5">
    <source>
        <dbReference type="ARBA" id="ARBA00022989"/>
    </source>
</evidence>
<keyword evidence="3 7" id="KW-0813">Transport</keyword>
<dbReference type="PANTHER" id="PTHR48022:SF37">
    <property type="entry name" value="MAJOR FACILITATOR SUPERFAMILY (MFS) PROFILE DOMAIN-CONTAINING PROTEIN-RELATED"/>
    <property type="match status" value="1"/>
</dbReference>
<dbReference type="InterPro" id="IPR036259">
    <property type="entry name" value="MFS_trans_sf"/>
</dbReference>
<dbReference type="PROSITE" id="PS00216">
    <property type="entry name" value="SUGAR_TRANSPORT_1"/>
    <property type="match status" value="2"/>
</dbReference>
<dbReference type="SUPFAM" id="SSF103473">
    <property type="entry name" value="MFS general substrate transporter"/>
    <property type="match status" value="1"/>
</dbReference>
<feature type="transmembrane region" description="Helical" evidence="8">
    <location>
        <begin position="395"/>
        <end position="413"/>
    </location>
</feature>
<keyword evidence="11" id="KW-1185">Reference proteome</keyword>
<evidence type="ECO:0000256" key="6">
    <source>
        <dbReference type="ARBA" id="ARBA00023136"/>
    </source>
</evidence>
<name>A0A3D8Q532_9HELO</name>
<accession>A0A3D8Q532</accession>
<dbReference type="Proteomes" id="UP000256645">
    <property type="component" value="Unassembled WGS sequence"/>
</dbReference>
<comment type="similarity">
    <text evidence="2 7">Belongs to the major facilitator superfamily. Sugar transporter (TC 2.A.1.1) family.</text>
</comment>
<dbReference type="GO" id="GO:0005351">
    <property type="term" value="F:carbohydrate:proton symporter activity"/>
    <property type="evidence" value="ECO:0007669"/>
    <property type="project" value="TreeGrafter"/>
</dbReference>
<evidence type="ECO:0000256" key="8">
    <source>
        <dbReference type="SAM" id="Phobius"/>
    </source>
</evidence>
<feature type="transmembrane region" description="Helical" evidence="8">
    <location>
        <begin position="260"/>
        <end position="281"/>
    </location>
</feature>
<feature type="domain" description="Major facilitator superfamily (MFS) profile" evidence="9">
    <location>
        <begin position="12"/>
        <end position="448"/>
    </location>
</feature>
<keyword evidence="4 8" id="KW-0812">Transmembrane</keyword>
<sequence>MALPPRVYQFLVGVFAALGSFLYGYDLTIVAEVVSSKSFLDKFNPTTTQVGLVASLLTGGAFVGAGMAGFSSDLLGRRATILGGGVFFCLGGGLQTGASNYGFIIGGRFVAGIGIGILTMIIPLYQAELAHPDVRGLITGLQQFMLGIGGVCGSWISYGTFVSYTDSRQWRIPFGIQIVPAALLSILIFLFPESPRWLIKKGRGDEGLRTLAQLHSNGDITNPWVLAEQQQIVDQVNYEQEAEAKSLTELFKTKANFRRIMIACAIQAATQLTGVSAIQYYSVTIFKQIGINGTDTLRYQAINSVIGLLGEFLIMLFVDKVGRRTIIIWGNLAMCLTYIISTILLEQYPPSNNNTGAHWAFVVMTWVFNFTFASMGSLSWIIPAEIFDTVTRSKGVAIAAMISFAFNTMIGQVTPIGMANSHWRFYLLFVITNFSNAVFFWAMLPETKKLALEEMNMLFSEAPFFIGNRSEKIRQECAIGGAAMLQDLKTGVHTEEAEHVEQP</sequence>
<protein>
    <recommendedName>
        <fullName evidence="9">Major facilitator superfamily (MFS) profile domain-containing protein</fullName>
    </recommendedName>
</protein>
<evidence type="ECO:0000313" key="11">
    <source>
        <dbReference type="Proteomes" id="UP000256645"/>
    </source>
</evidence>
<dbReference type="FunFam" id="1.20.1250.20:FF:000090">
    <property type="entry name" value="MFS sugar transporter, putative"/>
    <property type="match status" value="1"/>
</dbReference>
<dbReference type="InterPro" id="IPR005829">
    <property type="entry name" value="Sugar_transporter_CS"/>
</dbReference>
<evidence type="ECO:0000256" key="2">
    <source>
        <dbReference type="ARBA" id="ARBA00010992"/>
    </source>
</evidence>
<evidence type="ECO:0000259" key="9">
    <source>
        <dbReference type="PROSITE" id="PS50850"/>
    </source>
</evidence>
<feature type="transmembrane region" description="Helical" evidence="8">
    <location>
        <begin position="301"/>
        <end position="318"/>
    </location>
</feature>
<dbReference type="PRINTS" id="PR00171">
    <property type="entry name" value="SUGRTRNSPORT"/>
</dbReference>
<dbReference type="GO" id="GO:0016020">
    <property type="term" value="C:membrane"/>
    <property type="evidence" value="ECO:0007669"/>
    <property type="project" value="UniProtKB-SubCell"/>
</dbReference>
<feature type="transmembrane region" description="Helical" evidence="8">
    <location>
        <begin position="425"/>
        <end position="444"/>
    </location>
</feature>
<evidence type="ECO:0000256" key="3">
    <source>
        <dbReference type="ARBA" id="ARBA00022448"/>
    </source>
</evidence>
<keyword evidence="5 8" id="KW-1133">Transmembrane helix</keyword>
<dbReference type="PROSITE" id="PS50850">
    <property type="entry name" value="MFS"/>
    <property type="match status" value="1"/>
</dbReference>
<keyword evidence="6 8" id="KW-0472">Membrane</keyword>
<feature type="transmembrane region" description="Helical" evidence="8">
    <location>
        <begin position="79"/>
        <end position="97"/>
    </location>
</feature>
<evidence type="ECO:0000256" key="1">
    <source>
        <dbReference type="ARBA" id="ARBA00004141"/>
    </source>
</evidence>
<comment type="subcellular location">
    <subcellularLocation>
        <location evidence="1">Membrane</location>
        <topology evidence="1">Multi-pass membrane protein</topology>
    </subcellularLocation>
</comment>
<dbReference type="PANTHER" id="PTHR48022">
    <property type="entry name" value="PLASTIDIC GLUCOSE TRANSPORTER 4"/>
    <property type="match status" value="1"/>
</dbReference>
<dbReference type="InterPro" id="IPR005828">
    <property type="entry name" value="MFS_sugar_transport-like"/>
</dbReference>
<dbReference type="InterPro" id="IPR003663">
    <property type="entry name" value="Sugar/inositol_transpt"/>
</dbReference>